<dbReference type="EMBL" id="JBJQND010000012">
    <property type="protein sequence ID" value="KAL3860319.1"/>
    <property type="molecule type" value="Genomic_DNA"/>
</dbReference>
<protein>
    <recommendedName>
        <fullName evidence="3">Transposase</fullName>
    </recommendedName>
</protein>
<feature type="non-terminal residue" evidence="1">
    <location>
        <position position="1"/>
    </location>
</feature>
<evidence type="ECO:0008006" key="3">
    <source>
        <dbReference type="Google" id="ProtNLM"/>
    </source>
</evidence>
<evidence type="ECO:0000313" key="1">
    <source>
        <dbReference type="EMBL" id="KAL3860319.1"/>
    </source>
</evidence>
<reference evidence="1 2" key="1">
    <citation type="submission" date="2024-11" db="EMBL/GenBank/DDBJ databases">
        <title>Chromosome-level genome assembly of the freshwater bivalve Anodonta woodiana.</title>
        <authorList>
            <person name="Chen X."/>
        </authorList>
    </citation>
    <scope>NUCLEOTIDE SEQUENCE [LARGE SCALE GENOMIC DNA]</scope>
    <source>
        <strain evidence="1">MN2024</strain>
        <tissue evidence="1">Gills</tissue>
    </source>
</reference>
<sequence>KFSVHIAAVGVDCCQNSLAAMIKLALRLLIGFAGRIRMMTCLVRSVKPLQLTAFAAAKL</sequence>
<organism evidence="1 2">
    <name type="scientific">Sinanodonta woodiana</name>
    <name type="common">Chinese pond mussel</name>
    <name type="synonym">Anodonta woodiana</name>
    <dbReference type="NCBI Taxonomy" id="1069815"/>
    <lineage>
        <taxon>Eukaryota</taxon>
        <taxon>Metazoa</taxon>
        <taxon>Spiralia</taxon>
        <taxon>Lophotrochozoa</taxon>
        <taxon>Mollusca</taxon>
        <taxon>Bivalvia</taxon>
        <taxon>Autobranchia</taxon>
        <taxon>Heteroconchia</taxon>
        <taxon>Palaeoheterodonta</taxon>
        <taxon>Unionida</taxon>
        <taxon>Unionoidea</taxon>
        <taxon>Unionidae</taxon>
        <taxon>Unioninae</taxon>
        <taxon>Sinanodonta</taxon>
    </lineage>
</organism>
<comment type="caution">
    <text evidence="1">The sequence shown here is derived from an EMBL/GenBank/DDBJ whole genome shotgun (WGS) entry which is preliminary data.</text>
</comment>
<gene>
    <name evidence="1" type="ORF">ACJMK2_010458</name>
</gene>
<dbReference type="Proteomes" id="UP001634394">
    <property type="component" value="Unassembled WGS sequence"/>
</dbReference>
<accession>A0ABD3VFF9</accession>
<evidence type="ECO:0000313" key="2">
    <source>
        <dbReference type="Proteomes" id="UP001634394"/>
    </source>
</evidence>
<proteinExistence type="predicted"/>
<dbReference type="AlphaFoldDB" id="A0ABD3VFF9"/>
<name>A0ABD3VFF9_SINWO</name>
<keyword evidence="2" id="KW-1185">Reference proteome</keyword>